<dbReference type="PANTHER" id="PTHR43226:SF4">
    <property type="entry name" value="XAA-PRO AMINOPEPTIDASE 3"/>
    <property type="match status" value="1"/>
</dbReference>
<evidence type="ECO:0000259" key="9">
    <source>
        <dbReference type="SMART" id="SM01011"/>
    </source>
</evidence>
<dbReference type="SUPFAM" id="SSF55920">
    <property type="entry name" value="Creatinase/aminopeptidase"/>
    <property type="match status" value="1"/>
</dbReference>
<name>A0AAE3DSZ8_9FIRM</name>
<dbReference type="InterPro" id="IPR052433">
    <property type="entry name" value="X-Pro_dipept-like"/>
</dbReference>
<dbReference type="AlphaFoldDB" id="A0AAE3DSZ8"/>
<dbReference type="Gene3D" id="3.90.230.10">
    <property type="entry name" value="Creatinase/methionine aminopeptidase superfamily"/>
    <property type="match status" value="1"/>
</dbReference>
<dbReference type="EMBL" id="JAJEPR010000013">
    <property type="protein sequence ID" value="MCC2190021.1"/>
    <property type="molecule type" value="Genomic_DNA"/>
</dbReference>
<dbReference type="InterPro" id="IPR029149">
    <property type="entry name" value="Creatin/AminoP/Spt16_N"/>
</dbReference>
<protein>
    <recommendedName>
        <fullName evidence="4">Xaa-Pro aminopeptidase</fullName>
        <ecNumber evidence="4">3.4.11.9</ecNumber>
    </recommendedName>
</protein>
<dbReference type="Gene3D" id="3.40.350.10">
    <property type="entry name" value="Creatinase/prolidase N-terminal domain"/>
    <property type="match status" value="1"/>
</dbReference>
<dbReference type="PROSITE" id="PS00491">
    <property type="entry name" value="PROLINE_PEPTIDASE"/>
    <property type="match status" value="1"/>
</dbReference>
<keyword evidence="6" id="KW-0378">Hydrolase</keyword>
<evidence type="ECO:0000256" key="6">
    <source>
        <dbReference type="ARBA" id="ARBA00022801"/>
    </source>
</evidence>
<evidence type="ECO:0000256" key="2">
    <source>
        <dbReference type="ARBA" id="ARBA00001936"/>
    </source>
</evidence>
<dbReference type="InterPro" id="IPR001131">
    <property type="entry name" value="Peptidase_M24B_aminopep-P_CS"/>
</dbReference>
<evidence type="ECO:0000256" key="8">
    <source>
        <dbReference type="RuleBase" id="RU000590"/>
    </source>
</evidence>
<keyword evidence="5 8" id="KW-0479">Metal-binding</keyword>
<keyword evidence="11" id="KW-1185">Reference proteome</keyword>
<dbReference type="InterPro" id="IPR007865">
    <property type="entry name" value="Aminopep_P_N"/>
</dbReference>
<keyword evidence="10" id="KW-0031">Aminopeptidase</keyword>
<dbReference type="InterPro" id="IPR000994">
    <property type="entry name" value="Pept_M24"/>
</dbReference>
<comment type="caution">
    <text evidence="10">The sequence shown here is derived from an EMBL/GenBank/DDBJ whole genome shotgun (WGS) entry which is preliminary data.</text>
</comment>
<dbReference type="Pfam" id="PF00557">
    <property type="entry name" value="Peptidase_M24"/>
    <property type="match status" value="1"/>
</dbReference>
<dbReference type="GO" id="GO:0005829">
    <property type="term" value="C:cytosol"/>
    <property type="evidence" value="ECO:0007669"/>
    <property type="project" value="TreeGrafter"/>
</dbReference>
<dbReference type="GO" id="GO:0006508">
    <property type="term" value="P:proteolysis"/>
    <property type="evidence" value="ECO:0007669"/>
    <property type="project" value="TreeGrafter"/>
</dbReference>
<dbReference type="EC" id="3.4.11.9" evidence="4"/>
<evidence type="ECO:0000256" key="5">
    <source>
        <dbReference type="ARBA" id="ARBA00022723"/>
    </source>
</evidence>
<dbReference type="GO" id="GO:0030145">
    <property type="term" value="F:manganese ion binding"/>
    <property type="evidence" value="ECO:0007669"/>
    <property type="project" value="InterPro"/>
</dbReference>
<comment type="cofactor">
    <cofactor evidence="2">
        <name>Mn(2+)</name>
        <dbReference type="ChEBI" id="CHEBI:29035"/>
    </cofactor>
</comment>
<reference evidence="10 11" key="1">
    <citation type="submission" date="2021-10" db="EMBL/GenBank/DDBJ databases">
        <title>Anaerobic single-cell dispensing facilitates the cultivation of human gut bacteria.</title>
        <authorList>
            <person name="Afrizal A."/>
        </authorList>
    </citation>
    <scope>NUCLEOTIDE SEQUENCE [LARGE SCALE GENOMIC DNA]</scope>
    <source>
        <strain evidence="10 11">CLA-AA-H277</strain>
    </source>
</reference>
<dbReference type="PANTHER" id="PTHR43226">
    <property type="entry name" value="XAA-PRO AMINOPEPTIDASE 3"/>
    <property type="match status" value="1"/>
</dbReference>
<keyword evidence="10" id="KW-0645">Protease</keyword>
<evidence type="ECO:0000256" key="3">
    <source>
        <dbReference type="ARBA" id="ARBA00008766"/>
    </source>
</evidence>
<dbReference type="SMART" id="SM01011">
    <property type="entry name" value="AMP_N"/>
    <property type="match status" value="1"/>
</dbReference>
<gene>
    <name evidence="10" type="ORF">LKD71_09425</name>
</gene>
<organism evidence="10 11">
    <name type="scientific">Fusicatenibacter faecihominis</name>
    <dbReference type="NCBI Taxonomy" id="2881276"/>
    <lineage>
        <taxon>Bacteria</taxon>
        <taxon>Bacillati</taxon>
        <taxon>Bacillota</taxon>
        <taxon>Clostridia</taxon>
        <taxon>Lachnospirales</taxon>
        <taxon>Lachnospiraceae</taxon>
        <taxon>Fusicatenibacter</taxon>
    </lineage>
</organism>
<comment type="similarity">
    <text evidence="3 8">Belongs to the peptidase M24B family.</text>
</comment>
<evidence type="ECO:0000256" key="1">
    <source>
        <dbReference type="ARBA" id="ARBA00001424"/>
    </source>
</evidence>
<comment type="catalytic activity">
    <reaction evidence="1">
        <text>Release of any N-terminal amino acid, including proline, that is linked to proline, even from a dipeptide or tripeptide.</text>
        <dbReference type="EC" id="3.4.11.9"/>
    </reaction>
</comment>
<dbReference type="GO" id="GO:0070006">
    <property type="term" value="F:metalloaminopeptidase activity"/>
    <property type="evidence" value="ECO:0007669"/>
    <property type="project" value="InterPro"/>
</dbReference>
<dbReference type="InterPro" id="IPR036005">
    <property type="entry name" value="Creatinase/aminopeptidase-like"/>
</dbReference>
<dbReference type="SUPFAM" id="SSF53092">
    <property type="entry name" value="Creatinase/prolidase N-terminal domain"/>
    <property type="match status" value="1"/>
</dbReference>
<proteinExistence type="inferred from homology"/>
<evidence type="ECO:0000313" key="10">
    <source>
        <dbReference type="EMBL" id="MCC2190021.1"/>
    </source>
</evidence>
<keyword evidence="7" id="KW-0464">Manganese</keyword>
<evidence type="ECO:0000313" key="11">
    <source>
        <dbReference type="Proteomes" id="UP001197875"/>
    </source>
</evidence>
<dbReference type="Proteomes" id="UP001197875">
    <property type="component" value="Unassembled WGS sequence"/>
</dbReference>
<accession>A0AAE3DSZ8</accession>
<evidence type="ECO:0000256" key="7">
    <source>
        <dbReference type="ARBA" id="ARBA00023211"/>
    </source>
</evidence>
<sequence length="414" mass="47250">MNFRERRTKIFDTMEVDSALILFSGIELHVSADEYLPFEANRNFFYLTGLRRDHMILLMKKTEKEEKSILFIEEADPTQERWFGRKVTVSEAQEISGIEDVRFLDSFEGMVSSMMDREDISTLYFDCFRYQYEDLPDYNAVKAKEFADKYPGRRIKNIAPTVAALRMWKDEDEIELVKKAIDITDKSLQFVMKNLKPGNTEYQAQADFEYMVHHQGADGTSFPTIAGSGANGTMLHYETNQDVCEDGTLLLMDLGAKFNGYCADITRTYPVNGKYSERQRQVYEVVLAANRKVAEVAKPGMTLRELNEITKDVLAEGCIRLGLIENKDEIGTYYMHGVSHHLGIDVHDVTVAGSEKLQPGAIITDEPGLYIDEWEIGIRIEDDILITEDGCVVLSDAIIRDPDEIEAFMAQQNR</sequence>
<dbReference type="Pfam" id="PF05195">
    <property type="entry name" value="AMP_N"/>
    <property type="match status" value="1"/>
</dbReference>
<dbReference type="RefSeq" id="WP_227615214.1">
    <property type="nucleotide sequence ID" value="NZ_JAJEPR010000013.1"/>
</dbReference>
<evidence type="ECO:0000256" key="4">
    <source>
        <dbReference type="ARBA" id="ARBA00012574"/>
    </source>
</evidence>
<feature type="domain" description="Aminopeptidase P N-terminal" evidence="9">
    <location>
        <begin position="1"/>
        <end position="134"/>
    </location>
</feature>